<accession>A0A120FJZ0</accession>
<comment type="caution">
    <text evidence="1">The sequence shown here is derived from an EMBL/GenBank/DDBJ whole genome shotgun (WGS) entry which is preliminary data.</text>
</comment>
<keyword evidence="2" id="KW-1185">Reference proteome</keyword>
<reference evidence="1 2" key="1">
    <citation type="submission" date="2015-11" db="EMBL/GenBank/DDBJ databases">
        <title>Draft Genome Sequence of the Strain BR 10303 (Bradyrhizobium sp.) isolated from nodules of Centrolobium paraense.</title>
        <authorList>
            <person name="Zelli J.E."/>
            <person name="Simoes-Araujo J.L."/>
            <person name="Barauna A.C."/>
            <person name="Silva K."/>
        </authorList>
    </citation>
    <scope>NUCLEOTIDE SEQUENCE [LARGE SCALE GENOMIC DNA]</scope>
    <source>
        <strain evidence="1 2">BR 10303</strain>
    </source>
</reference>
<gene>
    <name evidence="1" type="ORF">AS156_15005</name>
</gene>
<dbReference type="EMBL" id="LNCU01000098">
    <property type="protein sequence ID" value="KWV49836.1"/>
    <property type="molecule type" value="Genomic_DNA"/>
</dbReference>
<organism evidence="1 2">
    <name type="scientific">Bradyrhizobium macuxiense</name>
    <dbReference type="NCBI Taxonomy" id="1755647"/>
    <lineage>
        <taxon>Bacteria</taxon>
        <taxon>Pseudomonadati</taxon>
        <taxon>Pseudomonadota</taxon>
        <taxon>Alphaproteobacteria</taxon>
        <taxon>Hyphomicrobiales</taxon>
        <taxon>Nitrobacteraceae</taxon>
        <taxon>Bradyrhizobium</taxon>
    </lineage>
</organism>
<evidence type="ECO:0000313" key="1">
    <source>
        <dbReference type="EMBL" id="KWV49836.1"/>
    </source>
</evidence>
<proteinExistence type="predicted"/>
<name>A0A120FJZ0_9BRAD</name>
<protein>
    <submittedName>
        <fullName evidence="1">Uncharacterized protein</fullName>
    </submittedName>
</protein>
<dbReference type="Proteomes" id="UP000057737">
    <property type="component" value="Unassembled WGS sequence"/>
</dbReference>
<evidence type="ECO:0000313" key="2">
    <source>
        <dbReference type="Proteomes" id="UP000057737"/>
    </source>
</evidence>
<dbReference type="RefSeq" id="WP_066512006.1">
    <property type="nucleotide sequence ID" value="NZ_LNCU01000098.1"/>
</dbReference>
<sequence>MLGRNRDVEQVPQALKEAYDDIDDINTYTRQYMHGDPNYIQGKRLSSDELAGFVEKTLLIVGR</sequence>
<dbReference type="AlphaFoldDB" id="A0A120FJZ0"/>